<dbReference type="SUPFAM" id="SSF46785">
    <property type="entry name" value="Winged helix' DNA-binding domain"/>
    <property type="match status" value="1"/>
</dbReference>
<dbReference type="EMBL" id="CP021255">
    <property type="protein sequence ID" value="AVD71842.1"/>
    <property type="molecule type" value="Genomic_DNA"/>
</dbReference>
<protein>
    <recommendedName>
        <fullName evidence="1">HTH crp-type domain-containing protein</fullName>
    </recommendedName>
</protein>
<dbReference type="GO" id="GO:0006355">
    <property type="term" value="P:regulation of DNA-templated transcription"/>
    <property type="evidence" value="ECO:0007669"/>
    <property type="project" value="InterPro"/>
</dbReference>
<keyword evidence="3" id="KW-1185">Reference proteome</keyword>
<reference evidence="2 3" key="1">
    <citation type="journal article" date="2018" name="MBio">
        <title>Insights into the evolution of host association through the isolation and characterization of a novel human periodontal pathobiont, Desulfobulbus oralis.</title>
        <authorList>
            <person name="Cross K.L."/>
            <person name="Chirania P."/>
            <person name="Xiong W."/>
            <person name="Beall C.J."/>
            <person name="Elkins J.G."/>
            <person name="Giannone R.J."/>
            <person name="Griffen A.L."/>
            <person name="Guss A.M."/>
            <person name="Hettich R.L."/>
            <person name="Joshi S.S."/>
            <person name="Mokrzan E.M."/>
            <person name="Martin R.K."/>
            <person name="Zhulin I.B."/>
            <person name="Leys E.J."/>
            <person name="Podar M."/>
        </authorList>
    </citation>
    <scope>NUCLEOTIDE SEQUENCE [LARGE SCALE GENOMIC DNA]</scope>
    <source>
        <strain evidence="2 3">ORNL</strain>
    </source>
</reference>
<dbReference type="Proteomes" id="UP000239867">
    <property type="component" value="Chromosome"/>
</dbReference>
<evidence type="ECO:0000313" key="3">
    <source>
        <dbReference type="Proteomes" id="UP000239867"/>
    </source>
</evidence>
<dbReference type="InterPro" id="IPR036388">
    <property type="entry name" value="WH-like_DNA-bd_sf"/>
</dbReference>
<organism evidence="2 3">
    <name type="scientific">Desulfobulbus oralis</name>
    <dbReference type="NCBI Taxonomy" id="1986146"/>
    <lineage>
        <taxon>Bacteria</taxon>
        <taxon>Pseudomonadati</taxon>
        <taxon>Thermodesulfobacteriota</taxon>
        <taxon>Desulfobulbia</taxon>
        <taxon>Desulfobulbales</taxon>
        <taxon>Desulfobulbaceae</taxon>
        <taxon>Desulfobulbus</taxon>
    </lineage>
</organism>
<dbReference type="PROSITE" id="PS51063">
    <property type="entry name" value="HTH_CRP_2"/>
    <property type="match status" value="1"/>
</dbReference>
<dbReference type="InterPro" id="IPR036390">
    <property type="entry name" value="WH_DNA-bd_sf"/>
</dbReference>
<dbReference type="AlphaFoldDB" id="A0A2L1GQ88"/>
<feature type="domain" description="HTH crp-type" evidence="1">
    <location>
        <begin position="1"/>
        <end position="51"/>
    </location>
</feature>
<dbReference type="InterPro" id="IPR012318">
    <property type="entry name" value="HTH_CRP"/>
</dbReference>
<dbReference type="Gene3D" id="1.10.10.10">
    <property type="entry name" value="Winged helix-like DNA-binding domain superfamily/Winged helix DNA-binding domain"/>
    <property type="match status" value="1"/>
</dbReference>
<proteinExistence type="predicted"/>
<evidence type="ECO:0000259" key="1">
    <source>
        <dbReference type="PROSITE" id="PS51063"/>
    </source>
</evidence>
<evidence type="ECO:0000313" key="2">
    <source>
        <dbReference type="EMBL" id="AVD71842.1"/>
    </source>
</evidence>
<name>A0A2L1GQ88_9BACT</name>
<gene>
    <name evidence="2" type="ORF">CAY53_10490</name>
</gene>
<dbReference type="KEGG" id="deo:CAY53_10490"/>
<sequence>MVRAVSRQQIADFLGYHLNSVSRWIREFEREKRLEARPRGHREAVTVLSAIRLEGMTECLVFTGLPP</sequence>
<dbReference type="Pfam" id="PF13545">
    <property type="entry name" value="HTH_Crp_2"/>
    <property type="match status" value="1"/>
</dbReference>
<dbReference type="GO" id="GO:0003677">
    <property type="term" value="F:DNA binding"/>
    <property type="evidence" value="ECO:0007669"/>
    <property type="project" value="InterPro"/>
</dbReference>
<accession>A0A2L1GQ88</accession>